<sequence>MTPLFKKLNFKNQEAILVLNAPVSFVSEKEAMANETVFYDNENEMTTIDFVMVFVTQLQEIEKAITSLFPKINGDAIVWFCYPKGTSKKYKCEFNRDNGWAVLGNFGFEPVRMVAVDEDWSALRFRKQQFIKVLNRKTAMAISDAGRERTEKKQE</sequence>
<dbReference type="RefSeq" id="WP_024982388.1">
    <property type="nucleotide sequence ID" value="NZ_CBCRUM010000006.1"/>
</dbReference>
<dbReference type="Proteomes" id="UP000182961">
    <property type="component" value="Unassembled WGS sequence"/>
</dbReference>
<evidence type="ECO:0000313" key="2">
    <source>
        <dbReference type="Proteomes" id="UP000182961"/>
    </source>
</evidence>
<accession>A0A1I4XIX9</accession>
<protein>
    <recommendedName>
        <fullName evidence="3">DUF3052 domain-containing protein</fullName>
    </recommendedName>
</protein>
<proteinExistence type="predicted"/>
<name>A0A1I4XIX9_9FLAO</name>
<evidence type="ECO:0008006" key="3">
    <source>
        <dbReference type="Google" id="ProtNLM"/>
    </source>
</evidence>
<keyword evidence="2" id="KW-1185">Reference proteome</keyword>
<evidence type="ECO:0000313" key="1">
    <source>
        <dbReference type="EMBL" id="SFN25556.1"/>
    </source>
</evidence>
<organism evidence="1 2">
    <name type="scientific">Flavobacterium succinicans</name>
    <dbReference type="NCBI Taxonomy" id="29536"/>
    <lineage>
        <taxon>Bacteria</taxon>
        <taxon>Pseudomonadati</taxon>
        <taxon>Bacteroidota</taxon>
        <taxon>Flavobacteriia</taxon>
        <taxon>Flavobacteriales</taxon>
        <taxon>Flavobacteriaceae</taxon>
        <taxon>Flavobacterium</taxon>
    </lineage>
</organism>
<dbReference type="AlphaFoldDB" id="A0A1I4XIX9"/>
<reference evidence="2" key="1">
    <citation type="submission" date="2016-10" db="EMBL/GenBank/DDBJ databases">
        <authorList>
            <person name="Varghese N."/>
            <person name="Submissions S."/>
        </authorList>
    </citation>
    <scope>NUCLEOTIDE SEQUENCE [LARGE SCALE GENOMIC DNA]</scope>
    <source>
        <strain evidence="2">DSM 4002</strain>
    </source>
</reference>
<dbReference type="STRING" id="29536.FLB_01490"/>
<dbReference type="eggNOG" id="COG4430">
    <property type="taxonomic scope" value="Bacteria"/>
</dbReference>
<gene>
    <name evidence="1" type="ORF">SAMN05444143_1095</name>
</gene>
<dbReference type="EMBL" id="FOUT01000009">
    <property type="protein sequence ID" value="SFN25556.1"/>
    <property type="molecule type" value="Genomic_DNA"/>
</dbReference>